<evidence type="ECO:0000313" key="1">
    <source>
        <dbReference type="EMBL" id="KKK76128.1"/>
    </source>
</evidence>
<organism evidence="1">
    <name type="scientific">marine sediment metagenome</name>
    <dbReference type="NCBI Taxonomy" id="412755"/>
    <lineage>
        <taxon>unclassified sequences</taxon>
        <taxon>metagenomes</taxon>
        <taxon>ecological metagenomes</taxon>
    </lineage>
</organism>
<protein>
    <submittedName>
        <fullName evidence="1">Uncharacterized protein</fullName>
    </submittedName>
</protein>
<sequence length="82" mass="9509">MSEKKCHICEKELSTSLDEFGDAEFPVCNSCWLDVGIPHGNIFQIPETLTKKEWLDFMEKELEELVSETTRLKNQIFKEIAS</sequence>
<dbReference type="EMBL" id="LAZR01055544">
    <property type="protein sequence ID" value="KKK76128.1"/>
    <property type="molecule type" value="Genomic_DNA"/>
</dbReference>
<dbReference type="AlphaFoldDB" id="A0A0F8Y4A9"/>
<reference evidence="1" key="1">
    <citation type="journal article" date="2015" name="Nature">
        <title>Complex archaea that bridge the gap between prokaryotes and eukaryotes.</title>
        <authorList>
            <person name="Spang A."/>
            <person name="Saw J.H."/>
            <person name="Jorgensen S.L."/>
            <person name="Zaremba-Niedzwiedzka K."/>
            <person name="Martijn J."/>
            <person name="Lind A.E."/>
            <person name="van Eijk R."/>
            <person name="Schleper C."/>
            <person name="Guy L."/>
            <person name="Ettema T.J."/>
        </authorList>
    </citation>
    <scope>NUCLEOTIDE SEQUENCE</scope>
</reference>
<name>A0A0F8Y4A9_9ZZZZ</name>
<proteinExistence type="predicted"/>
<accession>A0A0F8Y4A9</accession>
<gene>
    <name evidence="1" type="ORF">LCGC14_2866770</name>
</gene>
<feature type="non-terminal residue" evidence="1">
    <location>
        <position position="82"/>
    </location>
</feature>
<comment type="caution">
    <text evidence="1">The sequence shown here is derived from an EMBL/GenBank/DDBJ whole genome shotgun (WGS) entry which is preliminary data.</text>
</comment>